<keyword evidence="3" id="KW-0378">Hydrolase</keyword>
<evidence type="ECO:0000259" key="2">
    <source>
        <dbReference type="Pfam" id="PF13625"/>
    </source>
</evidence>
<sequence>MATTGYRTLADQLRSWPDSRLSLLLHERPDLATPAPHDSGQLASRAATRSSLLRALDQLTRAELCVLDALVVVGQTTEAALSTVVNARPDSVADAVRRLLDLALAWQTPQGIRALSAVAELVTISGLHPVSPDAPTAEVVQQRLEELSPAARALLEHVLEAGGEATAGSSRHTVLPEDAQTPAEELLARRLLVPRSGGVVVLPGEVGIALRGGHTTTEPVDVVPELATSERSQDLVDRAASGAASEAVRRVELLLDGWGLTPPNALRSGGLGVRDLKATATSLHVDEPTAALLVEVASAAGLLATSADRDGNPVWIPTDAFDAWCAKPDAERWTALVQAWLASPRMAGLIGSRDPQGKVWNALAPELAGAFQVESRRMALEAIAALPPGQVLATGTGVPSLVQRIVWLRPRRPRTRADQVAWAVDEASVLGLVGAGGMATYARSLLTGDDPTAALAALLPEPVDHVLLQADLTAVAPGPLESQLARRLQLVADVESRGGATVYRFSSGSVRRALDTGWSAAEVHEFIGSVSRTPVPQPLTYLVDDTARTFGSVRVGHAEAFLRADDESALAELLHHPKAAPLGLRRIAPTVLISSTPLDVLLPRLRDLGAAPVVEAADGTVHVARPDLLRARTPREHRGGAAVRTARETAQAAHAVTAIRAGDRAESARPDTPVETLSPSGSMAALREAVEAGDTVLIGYVDNQGTSSERLVDPIRVEGGSLTAHDHRSDDIRTFAVHRITTVRPVTG</sequence>
<protein>
    <submittedName>
        <fullName evidence="3">Helicase C-terminal domain-containing protein</fullName>
    </submittedName>
</protein>
<dbReference type="RefSeq" id="WP_345181039.1">
    <property type="nucleotide sequence ID" value="NZ_BAABFQ010000008.1"/>
</dbReference>
<organism evidence="3 4">
    <name type="scientific">Nocardioides caricicola</name>
    <dbReference type="NCBI Taxonomy" id="634770"/>
    <lineage>
        <taxon>Bacteria</taxon>
        <taxon>Bacillati</taxon>
        <taxon>Actinomycetota</taxon>
        <taxon>Actinomycetes</taxon>
        <taxon>Propionibacteriales</taxon>
        <taxon>Nocardioidaceae</taxon>
        <taxon>Nocardioides</taxon>
    </lineage>
</organism>
<feature type="domain" description="Helicase XPB/Ssl2 N-terminal" evidence="2">
    <location>
        <begin position="466"/>
        <end position="588"/>
    </location>
</feature>
<gene>
    <name evidence="3" type="ORF">ACFPKY_01210</name>
</gene>
<dbReference type="Proteomes" id="UP001595956">
    <property type="component" value="Unassembled WGS sequence"/>
</dbReference>
<dbReference type="Pfam" id="PF13625">
    <property type="entry name" value="Helicase_C_3"/>
    <property type="match status" value="1"/>
</dbReference>
<dbReference type="InterPro" id="IPR026881">
    <property type="entry name" value="WYL_dom"/>
</dbReference>
<dbReference type="GO" id="GO:0004386">
    <property type="term" value="F:helicase activity"/>
    <property type="evidence" value="ECO:0007669"/>
    <property type="project" value="UniProtKB-KW"/>
</dbReference>
<evidence type="ECO:0000313" key="4">
    <source>
        <dbReference type="Proteomes" id="UP001595956"/>
    </source>
</evidence>
<proteinExistence type="predicted"/>
<evidence type="ECO:0000259" key="1">
    <source>
        <dbReference type="Pfam" id="PF13280"/>
    </source>
</evidence>
<reference evidence="4" key="1">
    <citation type="journal article" date="2019" name="Int. J. Syst. Evol. Microbiol.">
        <title>The Global Catalogue of Microorganisms (GCM) 10K type strain sequencing project: providing services to taxonomists for standard genome sequencing and annotation.</title>
        <authorList>
            <consortium name="The Broad Institute Genomics Platform"/>
            <consortium name="The Broad Institute Genome Sequencing Center for Infectious Disease"/>
            <person name="Wu L."/>
            <person name="Ma J."/>
        </authorList>
    </citation>
    <scope>NUCLEOTIDE SEQUENCE [LARGE SCALE GENOMIC DNA]</scope>
    <source>
        <strain evidence="4">KACC 13778</strain>
    </source>
</reference>
<dbReference type="EMBL" id="JBHSMD010000001">
    <property type="protein sequence ID" value="MFC5491696.1"/>
    <property type="molecule type" value="Genomic_DNA"/>
</dbReference>
<feature type="domain" description="WYL" evidence="1">
    <location>
        <begin position="683"/>
        <end position="744"/>
    </location>
</feature>
<comment type="caution">
    <text evidence="3">The sequence shown here is derived from an EMBL/GenBank/DDBJ whole genome shotgun (WGS) entry which is preliminary data.</text>
</comment>
<evidence type="ECO:0000313" key="3">
    <source>
        <dbReference type="EMBL" id="MFC5491696.1"/>
    </source>
</evidence>
<accession>A0ABW0MVH7</accession>
<keyword evidence="3" id="KW-0067">ATP-binding</keyword>
<name>A0ABW0MVH7_9ACTN</name>
<keyword evidence="3" id="KW-0547">Nucleotide-binding</keyword>
<dbReference type="PROSITE" id="PS52050">
    <property type="entry name" value="WYL"/>
    <property type="match status" value="1"/>
</dbReference>
<dbReference type="InterPro" id="IPR032830">
    <property type="entry name" value="XPB/Ssl2_N"/>
</dbReference>
<keyword evidence="3" id="KW-0347">Helicase</keyword>
<keyword evidence="4" id="KW-1185">Reference proteome</keyword>
<dbReference type="Pfam" id="PF13280">
    <property type="entry name" value="WYL"/>
    <property type="match status" value="1"/>
</dbReference>